<evidence type="ECO:0000256" key="7">
    <source>
        <dbReference type="ARBA" id="ARBA00023136"/>
    </source>
</evidence>
<evidence type="ECO:0000313" key="11">
    <source>
        <dbReference type="EMBL" id="EGC38658.1"/>
    </source>
</evidence>
<keyword evidence="7 9" id="KW-0472">Membrane</keyword>
<dbReference type="PIRSF" id="PIRSF015588">
    <property type="entry name" value="AP_complex_sigma"/>
    <property type="match status" value="1"/>
</dbReference>
<dbReference type="FunFam" id="3.30.450.60:FF:000007">
    <property type="entry name" value="AP complex subunit sigma"/>
    <property type="match status" value="1"/>
</dbReference>
<dbReference type="AlphaFoldDB" id="F0ZBQ1"/>
<protein>
    <recommendedName>
        <fullName evidence="9">AP complex subunit sigma</fullName>
    </recommendedName>
</protein>
<dbReference type="InParanoid" id="F0ZBQ1"/>
<dbReference type="OrthoDB" id="371463at2759"/>
<organism evidence="11 12">
    <name type="scientific">Dictyostelium purpureum</name>
    <name type="common">Slime mold</name>
    <dbReference type="NCBI Taxonomy" id="5786"/>
    <lineage>
        <taxon>Eukaryota</taxon>
        <taxon>Amoebozoa</taxon>
        <taxon>Evosea</taxon>
        <taxon>Eumycetozoa</taxon>
        <taxon>Dictyostelia</taxon>
        <taxon>Dictyosteliales</taxon>
        <taxon>Dictyosteliaceae</taxon>
        <taxon>Dictyostelium</taxon>
    </lineage>
</organism>
<dbReference type="GO" id="GO:0005829">
    <property type="term" value="C:cytosol"/>
    <property type="evidence" value="ECO:0007669"/>
    <property type="project" value="GOC"/>
</dbReference>
<dbReference type="STRING" id="5786.F0ZBQ1"/>
<gene>
    <name evidence="11" type="ORF">DICPUDRAFT_28313</name>
</gene>
<sequence length="155" mass="18323">IHFLLCFNRQGKIRLSKFYSTFTHAERNKVTREVSNLVLSRSPKHCNFILWKEYTVVYQRYASLFFVFVTDNKDNELITIEAIHKFVILLDMVFENICELDLIYEFQKAYMILDEFLLAGEQQDSSNKEILKAINEADNLEKSLLVSEALDEHFL</sequence>
<evidence type="ECO:0000256" key="2">
    <source>
        <dbReference type="ARBA" id="ARBA00004640"/>
    </source>
</evidence>
<dbReference type="InterPro" id="IPR044733">
    <property type="entry name" value="AP1_sigma"/>
</dbReference>
<keyword evidence="4 9" id="KW-0813">Transport</keyword>
<keyword evidence="8" id="KW-0968">Cytoplasmic vesicle</keyword>
<dbReference type="FunCoup" id="F0ZBQ1">
    <property type="interactions" value="5"/>
</dbReference>
<dbReference type="EMBL" id="GL870972">
    <property type="protein sequence ID" value="EGC38658.1"/>
    <property type="molecule type" value="Genomic_DNA"/>
</dbReference>
<feature type="domain" description="AP complex mu/sigma subunit" evidence="10">
    <location>
        <begin position="1"/>
        <end position="140"/>
    </location>
</feature>
<evidence type="ECO:0000256" key="9">
    <source>
        <dbReference type="PIRNR" id="PIRNR015588"/>
    </source>
</evidence>
<comment type="subcellular location">
    <subcellularLocation>
        <location evidence="2">Cytoplasmic vesicle</location>
        <location evidence="2">Clathrin-coated vesicle membrane</location>
    </subcellularLocation>
    <subcellularLocation>
        <location evidence="1">Golgi apparatus</location>
    </subcellularLocation>
</comment>
<dbReference type="Proteomes" id="UP000001064">
    <property type="component" value="Unassembled WGS sequence"/>
</dbReference>
<dbReference type="GO" id="GO:0030121">
    <property type="term" value="C:AP-1 adaptor complex"/>
    <property type="evidence" value="ECO:0007669"/>
    <property type="project" value="InterPro"/>
</dbReference>
<dbReference type="CDD" id="cd14831">
    <property type="entry name" value="AP1_sigma"/>
    <property type="match status" value="1"/>
</dbReference>
<dbReference type="GO" id="GO:0016192">
    <property type="term" value="P:vesicle-mediated transport"/>
    <property type="evidence" value="ECO:0000318"/>
    <property type="project" value="GO_Central"/>
</dbReference>
<dbReference type="Gene3D" id="3.30.450.60">
    <property type="match status" value="1"/>
</dbReference>
<reference evidence="12" key="1">
    <citation type="journal article" date="2011" name="Genome Biol.">
        <title>Comparative genomics of the social amoebae Dictyostelium discoideum and Dictyostelium purpureum.</title>
        <authorList>
            <consortium name="US DOE Joint Genome Institute (JGI-PGF)"/>
            <person name="Sucgang R."/>
            <person name="Kuo A."/>
            <person name="Tian X."/>
            <person name="Salerno W."/>
            <person name="Parikh A."/>
            <person name="Feasley C.L."/>
            <person name="Dalin E."/>
            <person name="Tu H."/>
            <person name="Huang E."/>
            <person name="Barry K."/>
            <person name="Lindquist E."/>
            <person name="Shapiro H."/>
            <person name="Bruce D."/>
            <person name="Schmutz J."/>
            <person name="Salamov A."/>
            <person name="Fey P."/>
            <person name="Gaudet P."/>
            <person name="Anjard C."/>
            <person name="Babu M.M."/>
            <person name="Basu S."/>
            <person name="Bushmanova Y."/>
            <person name="van der Wel H."/>
            <person name="Katoh-Kurasawa M."/>
            <person name="Dinh C."/>
            <person name="Coutinho P.M."/>
            <person name="Saito T."/>
            <person name="Elias M."/>
            <person name="Schaap P."/>
            <person name="Kay R.R."/>
            <person name="Henrissat B."/>
            <person name="Eichinger L."/>
            <person name="Rivero F."/>
            <person name="Putnam N.H."/>
            <person name="West C.M."/>
            <person name="Loomis W.F."/>
            <person name="Chisholm R.L."/>
            <person name="Shaulsky G."/>
            <person name="Strassmann J.E."/>
            <person name="Queller D.C."/>
            <person name="Kuspa A."/>
            <person name="Grigoriev I.V."/>
        </authorList>
    </citation>
    <scope>NUCLEOTIDE SEQUENCE [LARGE SCALE GENOMIC DNA]</scope>
    <source>
        <strain evidence="12">QSDP1</strain>
    </source>
</reference>
<comment type="similarity">
    <text evidence="3 9">Belongs to the adaptor complexes small subunit family.</text>
</comment>
<evidence type="ECO:0000256" key="8">
    <source>
        <dbReference type="ARBA" id="ARBA00023329"/>
    </source>
</evidence>
<dbReference type="SUPFAM" id="SSF64356">
    <property type="entry name" value="SNARE-like"/>
    <property type="match status" value="1"/>
</dbReference>
<dbReference type="InterPro" id="IPR022775">
    <property type="entry name" value="AP_mu_sigma_su"/>
</dbReference>
<evidence type="ECO:0000256" key="3">
    <source>
        <dbReference type="ARBA" id="ARBA00006972"/>
    </source>
</evidence>
<evidence type="ECO:0000313" key="12">
    <source>
        <dbReference type="Proteomes" id="UP000001064"/>
    </source>
</evidence>
<dbReference type="GO" id="GO:0016482">
    <property type="term" value="P:cytosolic transport"/>
    <property type="evidence" value="ECO:0007669"/>
    <property type="project" value="UniProtKB-ARBA"/>
</dbReference>
<keyword evidence="6" id="KW-0333">Golgi apparatus</keyword>
<evidence type="ECO:0000256" key="4">
    <source>
        <dbReference type="ARBA" id="ARBA00022448"/>
    </source>
</evidence>
<dbReference type="InterPro" id="IPR011012">
    <property type="entry name" value="Longin-like_dom_sf"/>
</dbReference>
<evidence type="ECO:0000256" key="6">
    <source>
        <dbReference type="ARBA" id="ARBA00023034"/>
    </source>
</evidence>
<dbReference type="eggNOG" id="KOG0934">
    <property type="taxonomic scope" value="Eukaryota"/>
</dbReference>
<evidence type="ECO:0000256" key="1">
    <source>
        <dbReference type="ARBA" id="ARBA00004555"/>
    </source>
</evidence>
<dbReference type="Pfam" id="PF01217">
    <property type="entry name" value="Clat_adaptor_s"/>
    <property type="match status" value="1"/>
</dbReference>
<keyword evidence="12" id="KW-1185">Reference proteome</keyword>
<dbReference type="GO" id="GO:0006886">
    <property type="term" value="P:intracellular protein transport"/>
    <property type="evidence" value="ECO:0007669"/>
    <property type="project" value="UniProtKB-UniRule"/>
</dbReference>
<proteinExistence type="inferred from homology"/>
<name>F0ZBQ1_DICPU</name>
<dbReference type="VEuPathDB" id="AmoebaDB:DICPUDRAFT_28313"/>
<feature type="non-terminal residue" evidence="11">
    <location>
        <position position="155"/>
    </location>
</feature>
<dbReference type="InterPro" id="IPR016635">
    <property type="entry name" value="AP_complex_ssu"/>
</dbReference>
<dbReference type="PANTHER" id="PTHR11753">
    <property type="entry name" value="ADAPTOR COMPLEXES SMALL SUBUNIT FAMILY"/>
    <property type="match status" value="1"/>
</dbReference>
<evidence type="ECO:0000259" key="10">
    <source>
        <dbReference type="Pfam" id="PF01217"/>
    </source>
</evidence>
<evidence type="ECO:0000256" key="5">
    <source>
        <dbReference type="ARBA" id="ARBA00022927"/>
    </source>
</evidence>
<dbReference type="OMA" id="FAIYERE"/>
<dbReference type="RefSeq" id="XP_003284851.1">
    <property type="nucleotide sequence ID" value="XM_003284803.1"/>
</dbReference>
<keyword evidence="5 9" id="KW-0653">Protein transport</keyword>
<dbReference type="KEGG" id="dpp:DICPUDRAFT_28313"/>
<dbReference type="GO" id="GO:0035615">
    <property type="term" value="F:clathrin adaptor activity"/>
    <property type="evidence" value="ECO:0007669"/>
    <property type="project" value="InterPro"/>
</dbReference>
<dbReference type="GeneID" id="10506881"/>
<accession>F0ZBQ1</accession>